<reference evidence="1" key="1">
    <citation type="journal article" date="2015" name="Nature">
        <title>Complex archaea that bridge the gap between prokaryotes and eukaryotes.</title>
        <authorList>
            <person name="Spang A."/>
            <person name="Saw J.H."/>
            <person name="Jorgensen S.L."/>
            <person name="Zaremba-Niedzwiedzka K."/>
            <person name="Martijn J."/>
            <person name="Lind A.E."/>
            <person name="van Eijk R."/>
            <person name="Schleper C."/>
            <person name="Guy L."/>
            <person name="Ettema T.J."/>
        </authorList>
    </citation>
    <scope>NUCLEOTIDE SEQUENCE</scope>
</reference>
<proteinExistence type="predicted"/>
<protein>
    <submittedName>
        <fullName evidence="1">Uncharacterized protein</fullName>
    </submittedName>
</protein>
<organism evidence="1">
    <name type="scientific">marine sediment metagenome</name>
    <dbReference type="NCBI Taxonomy" id="412755"/>
    <lineage>
        <taxon>unclassified sequences</taxon>
        <taxon>metagenomes</taxon>
        <taxon>ecological metagenomes</taxon>
    </lineage>
</organism>
<gene>
    <name evidence="1" type="ORF">LCGC14_0401280</name>
</gene>
<name>A0A0F9SWZ6_9ZZZZ</name>
<dbReference type="AlphaFoldDB" id="A0A0F9SWZ6"/>
<evidence type="ECO:0000313" key="1">
    <source>
        <dbReference type="EMBL" id="KKN73425.1"/>
    </source>
</evidence>
<comment type="caution">
    <text evidence="1">The sequence shown here is derived from an EMBL/GenBank/DDBJ whole genome shotgun (WGS) entry which is preliminary data.</text>
</comment>
<accession>A0A0F9SWZ6</accession>
<dbReference type="EMBL" id="LAZR01000344">
    <property type="protein sequence ID" value="KKN73425.1"/>
    <property type="molecule type" value="Genomic_DNA"/>
</dbReference>
<sequence>MSESAGLIFLRRIERRAQKSGGSIELGTGDLNLIIRDFAALEAKLDECETEIQRLPLPPIELGDGPTERVSNILTKLKALVEQGTSICGNASEVGADPDHYQIPKEYVNAMYGQLQEFEIAAR</sequence>